<evidence type="ECO:0000256" key="4">
    <source>
        <dbReference type="ARBA" id="ARBA00023242"/>
    </source>
</evidence>
<dbReference type="Proteomes" id="UP000186922">
    <property type="component" value="Unassembled WGS sequence"/>
</dbReference>
<keyword evidence="2" id="KW-0863">Zinc-finger</keyword>
<keyword evidence="7" id="KW-1185">Reference proteome</keyword>
<accession>A0A1D1VCR8</accession>
<dbReference type="GO" id="GO:0008270">
    <property type="term" value="F:zinc ion binding"/>
    <property type="evidence" value="ECO:0007669"/>
    <property type="project" value="UniProtKB-KW"/>
</dbReference>
<dbReference type="EMBL" id="BDGG01000005">
    <property type="protein sequence ID" value="GAU99441.1"/>
    <property type="molecule type" value="Genomic_DNA"/>
</dbReference>
<keyword evidence="1" id="KW-0479">Metal-binding</keyword>
<dbReference type="PANTHER" id="PTHR45986:SF1">
    <property type="entry name" value="ZINC FINGER MATRIN-TYPE PROTEIN 2"/>
    <property type="match status" value="1"/>
</dbReference>
<evidence type="ECO:0000256" key="1">
    <source>
        <dbReference type="ARBA" id="ARBA00022723"/>
    </source>
</evidence>
<gene>
    <name evidence="6" type="primary">RvY_10446-1</name>
    <name evidence="6" type="synonym">RvY_10446.1</name>
    <name evidence="6" type="ORF">RvY_10446</name>
</gene>
<evidence type="ECO:0000313" key="7">
    <source>
        <dbReference type="Proteomes" id="UP000186922"/>
    </source>
</evidence>
<dbReference type="STRING" id="947166.A0A1D1VCR8"/>
<sequence length="103" mass="12224">MLRFTDQKNMGCSMKAERSTLEQVKARFEFNKKKMEEKKEEYDLEDRMRELKEEEVRLKEHRQARKQEKKKAEIVAPAEEDDGSLDPDMAAMMGFSGFRTSKK</sequence>
<name>A0A1D1VCR8_RAMVA</name>
<dbReference type="OrthoDB" id="30343at2759"/>
<dbReference type="GO" id="GO:0000398">
    <property type="term" value="P:mRNA splicing, via spliceosome"/>
    <property type="evidence" value="ECO:0007669"/>
    <property type="project" value="InterPro"/>
</dbReference>
<proteinExistence type="predicted"/>
<keyword evidence="4" id="KW-0539">Nucleus</keyword>
<protein>
    <submittedName>
        <fullName evidence="6">Uncharacterized protein</fullName>
    </submittedName>
</protein>
<evidence type="ECO:0000313" key="6">
    <source>
        <dbReference type="EMBL" id="GAU99441.1"/>
    </source>
</evidence>
<organism evidence="6 7">
    <name type="scientific">Ramazzottius varieornatus</name>
    <name type="common">Water bear</name>
    <name type="synonym">Tardigrade</name>
    <dbReference type="NCBI Taxonomy" id="947166"/>
    <lineage>
        <taxon>Eukaryota</taxon>
        <taxon>Metazoa</taxon>
        <taxon>Ecdysozoa</taxon>
        <taxon>Tardigrada</taxon>
        <taxon>Eutardigrada</taxon>
        <taxon>Parachela</taxon>
        <taxon>Hypsibioidea</taxon>
        <taxon>Ramazzottiidae</taxon>
        <taxon>Ramazzottius</taxon>
    </lineage>
</organism>
<keyword evidence="3" id="KW-0862">Zinc</keyword>
<dbReference type="InterPro" id="IPR040107">
    <property type="entry name" value="Snu23"/>
</dbReference>
<dbReference type="AlphaFoldDB" id="A0A1D1VCR8"/>
<evidence type="ECO:0000256" key="2">
    <source>
        <dbReference type="ARBA" id="ARBA00022771"/>
    </source>
</evidence>
<evidence type="ECO:0000256" key="5">
    <source>
        <dbReference type="SAM" id="MobiDB-lite"/>
    </source>
</evidence>
<dbReference type="PANTHER" id="PTHR45986">
    <property type="entry name" value="ZINC FINGER MATRIN-TYPE PROTEIN 2"/>
    <property type="match status" value="1"/>
</dbReference>
<comment type="caution">
    <text evidence="6">The sequence shown here is derived from an EMBL/GenBank/DDBJ whole genome shotgun (WGS) entry which is preliminary data.</text>
</comment>
<dbReference type="GO" id="GO:0046540">
    <property type="term" value="C:U4/U6 x U5 tri-snRNP complex"/>
    <property type="evidence" value="ECO:0007669"/>
    <property type="project" value="TreeGrafter"/>
</dbReference>
<feature type="region of interest" description="Disordered" evidence="5">
    <location>
        <begin position="61"/>
        <end position="89"/>
    </location>
</feature>
<reference evidence="6 7" key="1">
    <citation type="journal article" date="2016" name="Nat. Commun.">
        <title>Extremotolerant tardigrade genome and improved radiotolerance of human cultured cells by tardigrade-unique protein.</title>
        <authorList>
            <person name="Hashimoto T."/>
            <person name="Horikawa D.D."/>
            <person name="Saito Y."/>
            <person name="Kuwahara H."/>
            <person name="Kozuka-Hata H."/>
            <person name="Shin-I T."/>
            <person name="Minakuchi Y."/>
            <person name="Ohishi K."/>
            <person name="Motoyama A."/>
            <person name="Aizu T."/>
            <person name="Enomoto A."/>
            <person name="Kondo K."/>
            <person name="Tanaka S."/>
            <person name="Hara Y."/>
            <person name="Koshikawa S."/>
            <person name="Sagara H."/>
            <person name="Miura T."/>
            <person name="Yokobori S."/>
            <person name="Miyagawa K."/>
            <person name="Suzuki Y."/>
            <person name="Kubo T."/>
            <person name="Oyama M."/>
            <person name="Kohara Y."/>
            <person name="Fujiyama A."/>
            <person name="Arakawa K."/>
            <person name="Katayama T."/>
            <person name="Toyoda A."/>
            <person name="Kunieda T."/>
        </authorList>
    </citation>
    <scope>NUCLEOTIDE SEQUENCE [LARGE SCALE GENOMIC DNA]</scope>
    <source>
        <strain evidence="6 7">YOKOZUNA-1</strain>
    </source>
</reference>
<evidence type="ECO:0000256" key="3">
    <source>
        <dbReference type="ARBA" id="ARBA00022833"/>
    </source>
</evidence>
<dbReference type="GO" id="GO:0005681">
    <property type="term" value="C:spliceosomal complex"/>
    <property type="evidence" value="ECO:0007669"/>
    <property type="project" value="InterPro"/>
</dbReference>